<keyword evidence="2" id="KW-1133">Transmembrane helix</keyword>
<evidence type="ECO:0000313" key="3">
    <source>
        <dbReference type="EnsemblMetazoa" id="XP_030848076"/>
    </source>
</evidence>
<keyword evidence="2" id="KW-0472">Membrane</keyword>
<dbReference type="InParanoid" id="A0A7M7P8V6"/>
<dbReference type="PROSITE" id="PS50297">
    <property type="entry name" value="ANK_REP_REGION"/>
    <property type="match status" value="1"/>
</dbReference>
<dbReference type="AlphaFoldDB" id="A0A7M7P8V6"/>
<evidence type="ECO:0000313" key="4">
    <source>
        <dbReference type="Proteomes" id="UP000007110"/>
    </source>
</evidence>
<feature type="transmembrane region" description="Helical" evidence="2">
    <location>
        <begin position="12"/>
        <end position="29"/>
    </location>
</feature>
<dbReference type="FunFam" id="1.25.40.20:FF:001203">
    <property type="entry name" value="Phosphocholine transferase AnkX"/>
    <property type="match status" value="1"/>
</dbReference>
<keyword evidence="2" id="KW-0812">Transmembrane</keyword>
<keyword evidence="1" id="KW-0040">ANK repeat</keyword>
<dbReference type="PANTHER" id="PTHR24118">
    <property type="entry name" value="POTE ANKYRIN DOMAIN"/>
    <property type="match status" value="1"/>
</dbReference>
<dbReference type="SMART" id="SM00248">
    <property type="entry name" value="ANK"/>
    <property type="match status" value="4"/>
</dbReference>
<dbReference type="RefSeq" id="XP_030848076.1">
    <property type="nucleotide sequence ID" value="XM_030992216.1"/>
</dbReference>
<dbReference type="KEGG" id="spu:115926816"/>
<feature type="transmembrane region" description="Helical" evidence="2">
    <location>
        <begin position="91"/>
        <end position="110"/>
    </location>
</feature>
<dbReference type="OMA" id="NPHVWDI"/>
<sequence length="258" mass="28430">MKKGEQLPWNSRTAWTVFLLTLTLLWIMSSPRNKNRRKEKKEGNIKVEDQMIFSLFDLAKASYVKANALEVMDIVDVLHVDPNYSVSDDKMTLFLCACLGGNTCLVSYLLKRGADVKRRNAHGDTCLHLVVFATSGSRHPTKRLVEILLNSGADANGQNTKGDTPLHIAAMTNDPDMIQLLLLYGANPSISTYDGILPIHIAANAGYMSAAKLLMVKLESTAGWREGDTPPKVTIGLLSPEKAHLVMSSKPKRMAYST</sequence>
<keyword evidence="4" id="KW-1185">Reference proteome</keyword>
<dbReference type="Proteomes" id="UP000007110">
    <property type="component" value="Unassembled WGS sequence"/>
</dbReference>
<dbReference type="InterPro" id="IPR002110">
    <property type="entry name" value="Ankyrin_rpt"/>
</dbReference>
<accession>A0A7M7P8V6</accession>
<dbReference type="OrthoDB" id="194358at2759"/>
<dbReference type="PANTHER" id="PTHR24118:SF99">
    <property type="entry name" value="POTE ANKYRIN DOMAIN FAMILY MEMBER 3C-RELATED"/>
    <property type="match status" value="1"/>
</dbReference>
<evidence type="ECO:0000256" key="2">
    <source>
        <dbReference type="SAM" id="Phobius"/>
    </source>
</evidence>
<dbReference type="GO" id="GO:0007163">
    <property type="term" value="P:establishment or maintenance of cell polarity"/>
    <property type="evidence" value="ECO:0000318"/>
    <property type="project" value="GO_Central"/>
</dbReference>
<dbReference type="PROSITE" id="PS50088">
    <property type="entry name" value="ANK_REPEAT"/>
    <property type="match status" value="2"/>
</dbReference>
<feature type="repeat" description="ANK" evidence="1">
    <location>
        <begin position="122"/>
        <end position="160"/>
    </location>
</feature>
<feature type="repeat" description="ANK" evidence="1">
    <location>
        <begin position="161"/>
        <end position="193"/>
    </location>
</feature>
<dbReference type="Gene3D" id="1.25.40.20">
    <property type="entry name" value="Ankyrin repeat-containing domain"/>
    <property type="match status" value="1"/>
</dbReference>
<dbReference type="InterPro" id="IPR036770">
    <property type="entry name" value="Ankyrin_rpt-contain_sf"/>
</dbReference>
<organism evidence="3 4">
    <name type="scientific">Strongylocentrotus purpuratus</name>
    <name type="common">Purple sea urchin</name>
    <dbReference type="NCBI Taxonomy" id="7668"/>
    <lineage>
        <taxon>Eukaryota</taxon>
        <taxon>Metazoa</taxon>
        <taxon>Echinodermata</taxon>
        <taxon>Eleutherozoa</taxon>
        <taxon>Echinozoa</taxon>
        <taxon>Echinoidea</taxon>
        <taxon>Euechinoidea</taxon>
        <taxon>Echinacea</taxon>
        <taxon>Camarodonta</taxon>
        <taxon>Echinidea</taxon>
        <taxon>Strongylocentrotidae</taxon>
        <taxon>Strongylocentrotus</taxon>
    </lineage>
</organism>
<reference evidence="4" key="1">
    <citation type="submission" date="2015-02" db="EMBL/GenBank/DDBJ databases">
        <title>Genome sequencing for Strongylocentrotus purpuratus.</title>
        <authorList>
            <person name="Murali S."/>
            <person name="Liu Y."/>
            <person name="Vee V."/>
            <person name="English A."/>
            <person name="Wang M."/>
            <person name="Skinner E."/>
            <person name="Han Y."/>
            <person name="Muzny D.M."/>
            <person name="Worley K.C."/>
            <person name="Gibbs R.A."/>
        </authorList>
    </citation>
    <scope>NUCLEOTIDE SEQUENCE</scope>
</reference>
<dbReference type="Pfam" id="PF13606">
    <property type="entry name" value="Ank_3"/>
    <property type="match status" value="1"/>
</dbReference>
<dbReference type="GeneID" id="115926816"/>
<protein>
    <submittedName>
        <fullName evidence="3">Uncharacterized protein</fullName>
    </submittedName>
</protein>
<name>A0A7M7P8V6_STRPU</name>
<dbReference type="GO" id="GO:0030111">
    <property type="term" value="P:regulation of Wnt signaling pathway"/>
    <property type="evidence" value="ECO:0000318"/>
    <property type="project" value="GO_Central"/>
</dbReference>
<dbReference type="EnsemblMetazoa" id="XM_030992216">
    <property type="protein sequence ID" value="XP_030848076"/>
    <property type="gene ID" value="LOC115926816"/>
</dbReference>
<reference evidence="3" key="2">
    <citation type="submission" date="2021-01" db="UniProtKB">
        <authorList>
            <consortium name="EnsemblMetazoa"/>
        </authorList>
    </citation>
    <scope>IDENTIFICATION</scope>
</reference>
<dbReference type="SUPFAM" id="SSF48403">
    <property type="entry name" value="Ankyrin repeat"/>
    <property type="match status" value="1"/>
</dbReference>
<proteinExistence type="predicted"/>
<dbReference type="Pfam" id="PF12796">
    <property type="entry name" value="Ank_2"/>
    <property type="match status" value="1"/>
</dbReference>
<evidence type="ECO:0000256" key="1">
    <source>
        <dbReference type="PROSITE-ProRule" id="PRU00023"/>
    </source>
</evidence>